<gene>
    <name evidence="7" type="ORF">MKK62_17240</name>
</gene>
<evidence type="ECO:0000256" key="3">
    <source>
        <dbReference type="ARBA" id="ARBA00022670"/>
    </source>
</evidence>
<dbReference type="PANTHER" id="PTHR32481:SF0">
    <property type="entry name" value="AMINOPEPTIDASE YPDE-RELATED"/>
    <property type="match status" value="1"/>
</dbReference>
<dbReference type="EMBL" id="CP092488">
    <property type="protein sequence ID" value="UMB68182.1"/>
    <property type="molecule type" value="Genomic_DNA"/>
</dbReference>
<dbReference type="Pfam" id="PF05343">
    <property type="entry name" value="Peptidase_M42"/>
    <property type="match status" value="1"/>
</dbReference>
<dbReference type="InterPro" id="IPR008007">
    <property type="entry name" value="Peptidase_M42"/>
</dbReference>
<keyword evidence="5" id="KW-0378">Hydrolase</keyword>
<dbReference type="SUPFAM" id="SSF101821">
    <property type="entry name" value="Aminopeptidase/glucanase lid domain"/>
    <property type="match status" value="1"/>
</dbReference>
<keyword evidence="8" id="KW-1185">Reference proteome</keyword>
<evidence type="ECO:0000256" key="2">
    <source>
        <dbReference type="ARBA" id="ARBA00022438"/>
    </source>
</evidence>
<dbReference type="Gene3D" id="3.40.630.10">
    <property type="entry name" value="Zn peptidases"/>
    <property type="match status" value="1"/>
</dbReference>
<dbReference type="RefSeq" id="WP_240258644.1">
    <property type="nucleotide sequence ID" value="NZ_CP092488.2"/>
</dbReference>
<evidence type="ECO:0000256" key="4">
    <source>
        <dbReference type="ARBA" id="ARBA00022723"/>
    </source>
</evidence>
<keyword evidence="3" id="KW-0645">Protease</keyword>
<dbReference type="PIRSF" id="PIRSF001123">
    <property type="entry name" value="PepA_GA"/>
    <property type="match status" value="1"/>
</dbReference>
<dbReference type="InterPro" id="IPR023367">
    <property type="entry name" value="Peptidase_M42_dom2"/>
</dbReference>
<evidence type="ECO:0000256" key="6">
    <source>
        <dbReference type="PIRNR" id="PIRNR001123"/>
    </source>
</evidence>
<sequence>MALHDLDSTERLLQELLWTYGPGGQEDAVRAVVARELQPLVDDMWIDEAGNLIGYVAAHPSESPDHRQRTSSIAGGSATRIMAHLDELAMMVKRIETDGTLHMTQLGTMYPGNFGLGPVTILGDAQTLTGVLTLGSEHTTKESSRIWETKPDRGDRALDWHHVYVFTGRSPDDLAAAGVHPGTRVCVDRSKRDLVHFGDYIGCYFLDDRAAVTALLGSARLLHDRGNRPPEDVYLVFTTNEEIGGVGGTYASATLPGTLTVALEVGPTEREYGTTVAGGPIVGYGDQLCVYDKDVADRLMTIARERGLSPQAATLGAFESDASHSKASGVTPRAGLLCLPTLSTHGFEVIRRAAIDEMAEIVADFLTQESDASSASSPYSNTAS</sequence>
<proteinExistence type="inferred from homology"/>
<accession>A0ABY3VIA4</accession>
<name>A0ABY3VIA4_9MYCO</name>
<dbReference type="Proteomes" id="UP001055336">
    <property type="component" value="Chromosome"/>
</dbReference>
<reference evidence="7" key="1">
    <citation type="submission" date="2022-08" db="EMBL/GenBank/DDBJ databases">
        <title>Whole genome sequencing of non-tuberculosis mycobacteria type-strains.</title>
        <authorList>
            <person name="Igarashi Y."/>
            <person name="Osugi A."/>
            <person name="Mitarai S."/>
        </authorList>
    </citation>
    <scope>NUCLEOTIDE SEQUENCE</scope>
    <source>
        <strain evidence="7">DSM 45127</strain>
    </source>
</reference>
<evidence type="ECO:0000256" key="5">
    <source>
        <dbReference type="ARBA" id="ARBA00022801"/>
    </source>
</evidence>
<evidence type="ECO:0000313" key="7">
    <source>
        <dbReference type="EMBL" id="UMB68182.1"/>
    </source>
</evidence>
<keyword evidence="4" id="KW-0479">Metal-binding</keyword>
<evidence type="ECO:0000313" key="8">
    <source>
        <dbReference type="Proteomes" id="UP001055336"/>
    </source>
</evidence>
<dbReference type="SUPFAM" id="SSF53187">
    <property type="entry name" value="Zn-dependent exopeptidases"/>
    <property type="match status" value="1"/>
</dbReference>
<keyword evidence="2" id="KW-0031">Aminopeptidase</keyword>
<comment type="similarity">
    <text evidence="1 6">Belongs to the peptidase M42 family.</text>
</comment>
<dbReference type="PANTHER" id="PTHR32481">
    <property type="entry name" value="AMINOPEPTIDASE"/>
    <property type="match status" value="1"/>
</dbReference>
<protein>
    <submittedName>
        <fullName evidence="7">M20/M25/M40 family metallo-hydrolase</fullName>
    </submittedName>
</protein>
<evidence type="ECO:0000256" key="1">
    <source>
        <dbReference type="ARBA" id="ARBA00006272"/>
    </source>
</evidence>
<dbReference type="Gene3D" id="2.40.30.40">
    <property type="entry name" value="Peptidase M42, domain 2"/>
    <property type="match status" value="1"/>
</dbReference>
<dbReference type="InterPro" id="IPR051464">
    <property type="entry name" value="Peptidase_M42_aminopept"/>
</dbReference>
<organism evidence="7 8">
    <name type="scientific">Mycobacterium paraterrae</name>
    <dbReference type="NCBI Taxonomy" id="577492"/>
    <lineage>
        <taxon>Bacteria</taxon>
        <taxon>Bacillati</taxon>
        <taxon>Actinomycetota</taxon>
        <taxon>Actinomycetes</taxon>
        <taxon>Mycobacteriales</taxon>
        <taxon>Mycobacteriaceae</taxon>
        <taxon>Mycobacterium</taxon>
    </lineage>
</organism>